<proteinExistence type="predicted"/>
<dbReference type="Proteomes" id="UP001498398">
    <property type="component" value="Unassembled WGS sequence"/>
</dbReference>
<accession>A0ABR1JBQ7</accession>
<comment type="caution">
    <text evidence="2">The sequence shown here is derived from an EMBL/GenBank/DDBJ whole genome shotgun (WGS) entry which is preliminary data.</text>
</comment>
<evidence type="ECO:0000313" key="2">
    <source>
        <dbReference type="EMBL" id="KAK7452763.1"/>
    </source>
</evidence>
<feature type="region of interest" description="Disordered" evidence="1">
    <location>
        <begin position="77"/>
        <end position="122"/>
    </location>
</feature>
<feature type="region of interest" description="Disordered" evidence="1">
    <location>
        <begin position="16"/>
        <end position="50"/>
    </location>
</feature>
<evidence type="ECO:0000313" key="3">
    <source>
        <dbReference type="Proteomes" id="UP001498398"/>
    </source>
</evidence>
<keyword evidence="3" id="KW-1185">Reference proteome</keyword>
<evidence type="ECO:0000256" key="1">
    <source>
        <dbReference type="SAM" id="MobiDB-lite"/>
    </source>
</evidence>
<feature type="compositionally biased region" description="Polar residues" evidence="1">
    <location>
        <begin position="96"/>
        <end position="105"/>
    </location>
</feature>
<gene>
    <name evidence="2" type="ORF">VKT23_012164</name>
</gene>
<protein>
    <submittedName>
        <fullName evidence="2">Uncharacterized protein</fullName>
    </submittedName>
</protein>
<sequence>MLIKKRSILALFDSSTNAKNCSDSPSSPPQQLETLPVRTPQSSNKPTYYDQFKSSSNLDALVVSSPKAEPTLIDEDPFAVHSSPSLSGQPLHASPKPSTISTHSSFLLPMPSQASRYPNPRTKRLTSYSSFPSLRSLDTMNTNYTNYRLSRVPVSLSLQESSLTPHNSLVISTPRSAQTVIPELSVTEFRDERSFSSPPKRLFHHRKHARGSRVHFDDEFEDDYYGSENRSGNSFDSLDSVTSHSWGEPIGPTKPATFSAPRSLKMRRSMPRLNILSFISSK</sequence>
<feature type="region of interest" description="Disordered" evidence="1">
    <location>
        <begin position="236"/>
        <end position="264"/>
    </location>
</feature>
<organism evidence="2 3">
    <name type="scientific">Marasmiellus scandens</name>
    <dbReference type="NCBI Taxonomy" id="2682957"/>
    <lineage>
        <taxon>Eukaryota</taxon>
        <taxon>Fungi</taxon>
        <taxon>Dikarya</taxon>
        <taxon>Basidiomycota</taxon>
        <taxon>Agaricomycotina</taxon>
        <taxon>Agaricomycetes</taxon>
        <taxon>Agaricomycetidae</taxon>
        <taxon>Agaricales</taxon>
        <taxon>Marasmiineae</taxon>
        <taxon>Omphalotaceae</taxon>
        <taxon>Marasmiellus</taxon>
    </lineage>
</organism>
<name>A0ABR1JBQ7_9AGAR</name>
<feature type="compositionally biased region" description="Polar residues" evidence="1">
    <location>
        <begin position="236"/>
        <end position="245"/>
    </location>
</feature>
<reference evidence="2 3" key="1">
    <citation type="submission" date="2024-01" db="EMBL/GenBank/DDBJ databases">
        <title>A draft genome for the cacao thread blight pathogen Marasmiellus scandens.</title>
        <authorList>
            <person name="Baruah I.K."/>
            <person name="Leung J."/>
            <person name="Bukari Y."/>
            <person name="Amoako-Attah I."/>
            <person name="Meinhardt L.W."/>
            <person name="Bailey B.A."/>
            <person name="Cohen S.P."/>
        </authorList>
    </citation>
    <scope>NUCLEOTIDE SEQUENCE [LARGE SCALE GENOMIC DNA]</scope>
    <source>
        <strain evidence="2 3">GH-19</strain>
    </source>
</reference>
<dbReference type="EMBL" id="JBANRG010000028">
    <property type="protein sequence ID" value="KAK7452763.1"/>
    <property type="molecule type" value="Genomic_DNA"/>
</dbReference>